<evidence type="ECO:0000256" key="13">
    <source>
        <dbReference type="ARBA" id="ARBA00022989"/>
    </source>
</evidence>
<dbReference type="EMBL" id="MUZR01000013">
    <property type="protein sequence ID" value="OOC10605.1"/>
    <property type="molecule type" value="Genomic_DNA"/>
</dbReference>
<keyword evidence="9 17" id="KW-0349">Heme</keyword>
<dbReference type="PANTHER" id="PTHR38689:SF1">
    <property type="entry name" value="SUCCINATE DEHYDROGENASE HYDROPHOBIC MEMBRANE ANCHOR SUBUNIT"/>
    <property type="match status" value="1"/>
</dbReference>
<dbReference type="Gene3D" id="1.20.1300.10">
    <property type="entry name" value="Fumarate reductase/succinate dehydrogenase, transmembrane subunit"/>
    <property type="match status" value="1"/>
</dbReference>
<reference evidence="19 20" key="1">
    <citation type="submission" date="2017-02" db="EMBL/GenBank/DDBJ databases">
        <title>Genomic diversity within the haloalkaliphilic genus Thioalkalivibrio.</title>
        <authorList>
            <person name="Ahn A.-C."/>
            <person name="Meier-Kolthoff J."/>
            <person name="Overmars L."/>
            <person name="Richter M."/>
            <person name="Woyke T."/>
            <person name="Sorokin D.Y."/>
            <person name="Muyzer G."/>
        </authorList>
    </citation>
    <scope>NUCLEOTIDE SEQUENCE [LARGE SCALE GENOMIC DNA]</scope>
    <source>
        <strain evidence="19 20">HL17</strain>
    </source>
</reference>
<dbReference type="PANTHER" id="PTHR38689">
    <property type="entry name" value="SUCCINATE DEHYDROGENASE HYDROPHOBIC MEMBRANE ANCHOR SUBUNIT"/>
    <property type="match status" value="1"/>
</dbReference>
<keyword evidence="14 17" id="KW-0408">Iron</keyword>
<evidence type="ECO:0000256" key="15">
    <source>
        <dbReference type="ARBA" id="ARBA00023136"/>
    </source>
</evidence>
<dbReference type="InterPro" id="IPR000701">
    <property type="entry name" value="SuccDH_FuR_B_TM-su"/>
</dbReference>
<comment type="subcellular location">
    <subcellularLocation>
        <location evidence="2">Cell inner membrane</location>
        <topology evidence="2">Multi-pass membrane protein</topology>
    </subcellularLocation>
</comment>
<dbReference type="NCBIfam" id="TIGR02968">
    <property type="entry name" value="succ_dehyd_anc"/>
    <property type="match status" value="1"/>
</dbReference>
<evidence type="ECO:0000256" key="17">
    <source>
        <dbReference type="PIRSR" id="PIRSR000169-2"/>
    </source>
</evidence>
<feature type="transmembrane region" description="Helical" evidence="18">
    <location>
        <begin position="85"/>
        <end position="107"/>
    </location>
</feature>
<evidence type="ECO:0000256" key="7">
    <source>
        <dbReference type="ARBA" id="ARBA00022519"/>
    </source>
</evidence>
<dbReference type="Pfam" id="PF01127">
    <property type="entry name" value="Sdh_cyt"/>
    <property type="match status" value="1"/>
</dbReference>
<dbReference type="PIRSF" id="PIRSF000169">
    <property type="entry name" value="SDH_D"/>
    <property type="match status" value="1"/>
</dbReference>
<evidence type="ECO:0000256" key="6">
    <source>
        <dbReference type="ARBA" id="ARBA00022475"/>
    </source>
</evidence>
<dbReference type="InterPro" id="IPR014312">
    <property type="entry name" value="Succ_DH_anchor"/>
</dbReference>
<feature type="binding site" description="axial binding residue" evidence="17">
    <location>
        <position position="65"/>
    </location>
    <ligand>
        <name>heme</name>
        <dbReference type="ChEBI" id="CHEBI:30413"/>
        <note>ligand shared with second transmembrane subunit</note>
    </ligand>
    <ligandPart>
        <name>Fe</name>
        <dbReference type="ChEBI" id="CHEBI:18248"/>
    </ligandPart>
</feature>
<comment type="caution">
    <text evidence="19">The sequence shown here is derived from an EMBL/GenBank/DDBJ whole genome shotgun (WGS) entry which is preliminary data.</text>
</comment>
<proteinExistence type="predicted"/>
<sequence>MRLLSGQRAWLLQRITAVYLGVFTVLMLGYFVFFPPADHALWIAFVGHPVVGLLTALGVLALLLHAWIGLRDVIMDYVHPFGIRLTVLILSATGLLVLGLWAFAILFKAWLS</sequence>
<evidence type="ECO:0000256" key="14">
    <source>
        <dbReference type="ARBA" id="ARBA00023004"/>
    </source>
</evidence>
<keyword evidence="6" id="KW-1003">Cell membrane</keyword>
<evidence type="ECO:0000256" key="16">
    <source>
        <dbReference type="PIRSR" id="PIRSR000169-1"/>
    </source>
</evidence>
<evidence type="ECO:0000256" key="3">
    <source>
        <dbReference type="ARBA" id="ARBA00005163"/>
    </source>
</evidence>
<keyword evidence="5" id="KW-0813">Transport</keyword>
<accession>A0A1V2ZZV0</accession>
<evidence type="ECO:0000256" key="8">
    <source>
        <dbReference type="ARBA" id="ARBA00022532"/>
    </source>
</evidence>
<protein>
    <recommendedName>
        <fullName evidence="4">Succinate dehydrogenase hydrophobic membrane anchor subunit</fullName>
    </recommendedName>
</protein>
<comment type="function">
    <text evidence="1">Membrane-anchoring subunit of succinate dehydrogenase (SDH).</text>
</comment>
<dbReference type="UniPathway" id="UPA00223"/>
<dbReference type="Proteomes" id="UP000189177">
    <property type="component" value="Unassembled WGS sequence"/>
</dbReference>
<keyword evidence="7" id="KW-0997">Cell inner membrane</keyword>
<dbReference type="GO" id="GO:0017004">
    <property type="term" value="P:cytochrome complex assembly"/>
    <property type="evidence" value="ECO:0007669"/>
    <property type="project" value="TreeGrafter"/>
</dbReference>
<dbReference type="CDD" id="cd03494">
    <property type="entry name" value="SQR_TypeC_SdhD"/>
    <property type="match status" value="1"/>
</dbReference>
<gene>
    <name evidence="19" type="ORF">B1A74_04810</name>
</gene>
<keyword evidence="13 18" id="KW-1133">Transmembrane helix</keyword>
<feature type="binding site" evidence="16">
    <location>
        <position position="77"/>
    </location>
    <ligand>
        <name>a ubiquinone</name>
        <dbReference type="ChEBI" id="CHEBI:16389"/>
    </ligand>
</feature>
<keyword evidence="8" id="KW-0816">Tricarboxylic acid cycle</keyword>
<dbReference type="GO" id="GO:0046872">
    <property type="term" value="F:metal ion binding"/>
    <property type="evidence" value="ECO:0007669"/>
    <property type="project" value="UniProtKB-KW"/>
</dbReference>
<dbReference type="GO" id="GO:0009055">
    <property type="term" value="F:electron transfer activity"/>
    <property type="evidence" value="ECO:0007669"/>
    <property type="project" value="TreeGrafter"/>
</dbReference>
<dbReference type="InterPro" id="IPR034804">
    <property type="entry name" value="SQR/QFR_C/D"/>
</dbReference>
<keyword evidence="20" id="KW-1185">Reference proteome</keyword>
<dbReference type="RefSeq" id="WP_018945632.1">
    <property type="nucleotide sequence ID" value="NZ_MUZR01000013.1"/>
</dbReference>
<dbReference type="AlphaFoldDB" id="A0A1V2ZZV0"/>
<comment type="pathway">
    <text evidence="3">Carbohydrate metabolism; tricarboxylic acid cycle.</text>
</comment>
<evidence type="ECO:0000313" key="20">
    <source>
        <dbReference type="Proteomes" id="UP000189177"/>
    </source>
</evidence>
<dbReference type="STRING" id="252474.B1A74_04810"/>
<keyword evidence="15 18" id="KW-0472">Membrane</keyword>
<feature type="transmembrane region" description="Helical" evidence="18">
    <location>
        <begin position="12"/>
        <end position="34"/>
    </location>
</feature>
<dbReference type="SUPFAM" id="SSF81343">
    <property type="entry name" value="Fumarate reductase respiratory complex transmembrane subunits"/>
    <property type="match status" value="1"/>
</dbReference>
<evidence type="ECO:0000313" key="19">
    <source>
        <dbReference type="EMBL" id="OOC10605.1"/>
    </source>
</evidence>
<comment type="cofactor">
    <cofactor evidence="17">
        <name>heme</name>
        <dbReference type="ChEBI" id="CHEBI:30413"/>
    </cofactor>
    <text evidence="17">The heme is bound between the two transmembrane subunits.</text>
</comment>
<dbReference type="GO" id="GO:0006099">
    <property type="term" value="P:tricarboxylic acid cycle"/>
    <property type="evidence" value="ECO:0007669"/>
    <property type="project" value="UniProtKB-UniPathway"/>
</dbReference>
<dbReference type="GO" id="GO:0020037">
    <property type="term" value="F:heme binding"/>
    <property type="evidence" value="ECO:0007669"/>
    <property type="project" value="InterPro"/>
</dbReference>
<keyword evidence="10 18" id="KW-0812">Transmembrane</keyword>
<dbReference type="OrthoDB" id="5612767at2"/>
<keyword evidence="12" id="KW-0249">Electron transport</keyword>
<evidence type="ECO:0000256" key="9">
    <source>
        <dbReference type="ARBA" id="ARBA00022617"/>
    </source>
</evidence>
<evidence type="ECO:0000256" key="5">
    <source>
        <dbReference type="ARBA" id="ARBA00022448"/>
    </source>
</evidence>
<feature type="transmembrane region" description="Helical" evidence="18">
    <location>
        <begin position="40"/>
        <end position="64"/>
    </location>
</feature>
<keyword evidence="11 17" id="KW-0479">Metal-binding</keyword>
<organism evidence="19 20">
    <name type="scientific">Thioalkalivibrio halophilus</name>
    <dbReference type="NCBI Taxonomy" id="252474"/>
    <lineage>
        <taxon>Bacteria</taxon>
        <taxon>Pseudomonadati</taxon>
        <taxon>Pseudomonadota</taxon>
        <taxon>Gammaproteobacteria</taxon>
        <taxon>Chromatiales</taxon>
        <taxon>Ectothiorhodospiraceae</taxon>
        <taxon>Thioalkalivibrio</taxon>
    </lineage>
</organism>
<evidence type="ECO:0000256" key="10">
    <source>
        <dbReference type="ARBA" id="ARBA00022692"/>
    </source>
</evidence>
<evidence type="ECO:0000256" key="18">
    <source>
        <dbReference type="SAM" id="Phobius"/>
    </source>
</evidence>
<evidence type="ECO:0000256" key="11">
    <source>
        <dbReference type="ARBA" id="ARBA00022723"/>
    </source>
</evidence>
<dbReference type="GO" id="GO:0005886">
    <property type="term" value="C:plasma membrane"/>
    <property type="evidence" value="ECO:0007669"/>
    <property type="project" value="UniProtKB-SubCell"/>
</dbReference>
<evidence type="ECO:0000256" key="1">
    <source>
        <dbReference type="ARBA" id="ARBA00004050"/>
    </source>
</evidence>
<evidence type="ECO:0000256" key="12">
    <source>
        <dbReference type="ARBA" id="ARBA00022982"/>
    </source>
</evidence>
<evidence type="ECO:0000256" key="2">
    <source>
        <dbReference type="ARBA" id="ARBA00004429"/>
    </source>
</evidence>
<name>A0A1V2ZZV0_9GAMM</name>
<evidence type="ECO:0000256" key="4">
    <source>
        <dbReference type="ARBA" id="ARBA00019425"/>
    </source>
</evidence>